<dbReference type="Pfam" id="PF23023">
    <property type="entry name" value="Anti-Pycsar_Apyc1"/>
    <property type="match status" value="1"/>
</dbReference>
<dbReference type="GO" id="GO:0042781">
    <property type="term" value="F:3'-tRNA processing endoribonuclease activity"/>
    <property type="evidence" value="ECO:0007669"/>
    <property type="project" value="TreeGrafter"/>
</dbReference>
<dbReference type="Gene3D" id="3.60.15.10">
    <property type="entry name" value="Ribonuclease Z/Hydroxyacylglutathione hydrolase-like"/>
    <property type="match status" value="1"/>
</dbReference>
<dbReference type="PANTHER" id="PTHR46018:SF2">
    <property type="entry name" value="ZINC PHOSPHODIESTERASE ELAC PROTEIN 1"/>
    <property type="match status" value="1"/>
</dbReference>
<dbReference type="Proteomes" id="UP000033035">
    <property type="component" value="Unassembled WGS sequence"/>
</dbReference>
<organism evidence="1 2">
    <name type="scientific">Parabacteroides gordonii MS-1 = DSM 23371</name>
    <dbReference type="NCBI Taxonomy" id="1203610"/>
    <lineage>
        <taxon>Bacteria</taxon>
        <taxon>Pseudomonadati</taxon>
        <taxon>Bacteroidota</taxon>
        <taxon>Bacteroidia</taxon>
        <taxon>Bacteroidales</taxon>
        <taxon>Tannerellaceae</taxon>
        <taxon>Parabacteroides</taxon>
    </lineage>
</organism>
<reference evidence="1 2" key="1">
    <citation type="submission" date="2013-04" db="EMBL/GenBank/DDBJ databases">
        <title>The Genome Sequence of Parabacteroides gordonii DSM 23371.</title>
        <authorList>
            <consortium name="The Broad Institute Genomics Platform"/>
            <person name="Earl A."/>
            <person name="Ward D."/>
            <person name="Feldgarden M."/>
            <person name="Gevers D."/>
            <person name="Martens E."/>
            <person name="Sakamoto M."/>
            <person name="Benno Y."/>
            <person name="Suzuki N."/>
            <person name="Matsunaga N."/>
            <person name="Koshihara K."/>
            <person name="Seki M."/>
            <person name="Komiya H."/>
            <person name="Walker B."/>
            <person name="Young S."/>
            <person name="Zeng Q."/>
            <person name="Gargeya S."/>
            <person name="Fitzgerald M."/>
            <person name="Haas B."/>
            <person name="Abouelleil A."/>
            <person name="Allen A.W."/>
            <person name="Alvarado L."/>
            <person name="Arachchi H.M."/>
            <person name="Berlin A.M."/>
            <person name="Chapman S.B."/>
            <person name="Gainer-Dewar J."/>
            <person name="Goldberg J."/>
            <person name="Griggs A."/>
            <person name="Gujja S."/>
            <person name="Hansen M."/>
            <person name="Howarth C."/>
            <person name="Imamovic A."/>
            <person name="Ireland A."/>
            <person name="Larimer J."/>
            <person name="McCowan C."/>
            <person name="Murphy C."/>
            <person name="Pearson M."/>
            <person name="Poon T.W."/>
            <person name="Priest M."/>
            <person name="Roberts A."/>
            <person name="Saif S."/>
            <person name="Shea T."/>
            <person name="Sisk P."/>
            <person name="Sykes S."/>
            <person name="Wortman J."/>
            <person name="Nusbaum C."/>
            <person name="Birren B."/>
        </authorList>
    </citation>
    <scope>NUCLEOTIDE SEQUENCE [LARGE SCALE GENOMIC DNA]</scope>
    <source>
        <strain evidence="1 2">MS-1</strain>
    </source>
</reference>
<proteinExistence type="predicted"/>
<dbReference type="SUPFAM" id="SSF56281">
    <property type="entry name" value="Metallo-hydrolase/oxidoreductase"/>
    <property type="match status" value="1"/>
</dbReference>
<dbReference type="PANTHER" id="PTHR46018">
    <property type="entry name" value="ZINC PHOSPHODIESTERASE ELAC PROTEIN 1"/>
    <property type="match status" value="1"/>
</dbReference>
<keyword evidence="2" id="KW-1185">Reference proteome</keyword>
<dbReference type="HOGENOM" id="CLU_1044874_0_0_10"/>
<evidence type="ECO:0000313" key="1">
    <source>
        <dbReference type="EMBL" id="KKB58659.1"/>
    </source>
</evidence>
<evidence type="ECO:0000313" key="2">
    <source>
        <dbReference type="Proteomes" id="UP000033035"/>
    </source>
</evidence>
<dbReference type="PATRIC" id="fig|1203610.3.peg.1575"/>
<dbReference type="STRING" id="1203610.HMPREF1536_01537"/>
<accession>A0A0F5JLS6</accession>
<dbReference type="InterPro" id="IPR036866">
    <property type="entry name" value="RibonucZ/Hydroxyglut_hydro"/>
</dbReference>
<dbReference type="AlphaFoldDB" id="A0A0F5JLS6"/>
<dbReference type="RefSeq" id="WP_028726434.1">
    <property type="nucleotide sequence ID" value="NZ_AUAE01000009.1"/>
</dbReference>
<comment type="caution">
    <text evidence="1">The sequence shown here is derived from an EMBL/GenBank/DDBJ whole genome shotgun (WGS) entry which is preliminary data.</text>
</comment>
<name>A0A0F5JLS6_9BACT</name>
<dbReference type="EMBL" id="AQHW01000009">
    <property type="protein sequence ID" value="KKB58659.1"/>
    <property type="molecule type" value="Genomic_DNA"/>
</dbReference>
<sequence>MQNTELIILGTGNATVTRCYNTCFALKQNNDFLLVDAGGGNGILAQLEKANIPYSAIHEIFVTHAHTDHILGIIWMIRIIAQQMNKGKYQGRLKIYGHDKVIKVLNTICELILPPKITAHISRDIQLCEVHHGETFTAIGMDFQCFDIGSTKEKQYGFRTALPNGKSLVCLGDEPYNEANRPFVADADWMLCEAFCLYEDRETFKPYEKHHSTALDAGKIAQQLNIKNLLLYHTEDKTLATRKEKYTAEAQENFSGNIFVPEDMEVITL</sequence>
<protein>
    <submittedName>
        <fullName evidence="1">Uncharacterized protein</fullName>
    </submittedName>
</protein>
<gene>
    <name evidence="1" type="ORF">HMPREF1536_01537</name>
</gene>